<feature type="region of interest" description="Disordered" evidence="1">
    <location>
        <begin position="24"/>
        <end position="94"/>
    </location>
</feature>
<evidence type="ECO:0000256" key="1">
    <source>
        <dbReference type="SAM" id="MobiDB-lite"/>
    </source>
</evidence>
<keyword evidence="2" id="KW-0732">Signal</keyword>
<feature type="signal peptide" evidence="2">
    <location>
        <begin position="1"/>
        <end position="22"/>
    </location>
</feature>
<protein>
    <submittedName>
        <fullName evidence="4">Uu.00g040670.m01.CDS01</fullName>
    </submittedName>
</protein>
<dbReference type="AlphaFoldDB" id="A0AAI8VA80"/>
<feature type="compositionally biased region" description="Polar residues" evidence="1">
    <location>
        <begin position="68"/>
        <end position="77"/>
    </location>
</feature>
<comment type="caution">
    <text evidence="4">The sequence shown here is derived from an EMBL/GenBank/DDBJ whole genome shotgun (WGS) entry which is preliminary data.</text>
</comment>
<feature type="chain" id="PRO_5042591355" evidence="2">
    <location>
        <begin position="23"/>
        <end position="325"/>
    </location>
</feature>
<evidence type="ECO:0000313" key="4">
    <source>
        <dbReference type="EMBL" id="CAJ2501214.1"/>
    </source>
</evidence>
<feature type="domain" description="DUF3669" evidence="3">
    <location>
        <begin position="257"/>
        <end position="294"/>
    </location>
</feature>
<evidence type="ECO:0000259" key="3">
    <source>
        <dbReference type="Pfam" id="PF12417"/>
    </source>
</evidence>
<evidence type="ECO:0000256" key="2">
    <source>
        <dbReference type="SAM" id="SignalP"/>
    </source>
</evidence>
<accession>A0AAI8VA80</accession>
<name>A0AAI8VA80_9PEZI</name>
<keyword evidence="5" id="KW-1185">Reference proteome</keyword>
<reference evidence="4" key="1">
    <citation type="submission" date="2023-10" db="EMBL/GenBank/DDBJ databases">
        <authorList>
            <person name="Hackl T."/>
        </authorList>
    </citation>
    <scope>NUCLEOTIDE SEQUENCE</scope>
</reference>
<evidence type="ECO:0000313" key="5">
    <source>
        <dbReference type="Proteomes" id="UP001295740"/>
    </source>
</evidence>
<dbReference type="InterPro" id="IPR022137">
    <property type="entry name" value="Znf_prot_DUF3669"/>
</dbReference>
<dbReference type="Pfam" id="PF12417">
    <property type="entry name" value="DUF3669"/>
    <property type="match status" value="1"/>
</dbReference>
<proteinExistence type="predicted"/>
<sequence length="325" mass="35876">MRFSGSIFGLMALFAIGARSAALDPKSMPEGTQLRARSEAPGYGAEGGFGLTGTTPSPAAAADESGQKRSGGTQAAQTIDLPKPEEAPVTSQSRGVEAAATAMDHRDWRDKDGPAVSLQRYLSLSAKNPVLTSSSFAERYTEASKSGNNSQFRDIGAGYFGKVFEHPGTLFVYKLNNPGRELDLWNNYLMHKKAEDSLTAIPQASGYEVQIPRCYWYTNKDTILFWDDNLARFPDTTKFPRQRRDVMCMERVFPLPFPNAPYYPRPIKGDADMMALWTMFAREYLDISMKILNGAKKPENAKVLDLPALFIRGVEEKQAMASGKS</sequence>
<dbReference type="Proteomes" id="UP001295740">
    <property type="component" value="Unassembled WGS sequence"/>
</dbReference>
<gene>
    <name evidence="4" type="ORF">KHLLAP_LOCUS1682</name>
</gene>
<organism evidence="4 5">
    <name type="scientific">Anthostomella pinea</name>
    <dbReference type="NCBI Taxonomy" id="933095"/>
    <lineage>
        <taxon>Eukaryota</taxon>
        <taxon>Fungi</taxon>
        <taxon>Dikarya</taxon>
        <taxon>Ascomycota</taxon>
        <taxon>Pezizomycotina</taxon>
        <taxon>Sordariomycetes</taxon>
        <taxon>Xylariomycetidae</taxon>
        <taxon>Xylariales</taxon>
        <taxon>Xylariaceae</taxon>
        <taxon>Anthostomella</taxon>
    </lineage>
</organism>
<dbReference type="EMBL" id="CAUWAG010000003">
    <property type="protein sequence ID" value="CAJ2501214.1"/>
    <property type="molecule type" value="Genomic_DNA"/>
</dbReference>